<feature type="domain" description="Pre-SET" evidence="14">
    <location>
        <begin position="89"/>
        <end position="149"/>
    </location>
</feature>
<evidence type="ECO:0000313" key="17">
    <source>
        <dbReference type="Proteomes" id="UP001164746"/>
    </source>
</evidence>
<dbReference type="InterPro" id="IPR007728">
    <property type="entry name" value="Pre-SET_dom"/>
</dbReference>
<evidence type="ECO:0000256" key="10">
    <source>
        <dbReference type="ARBA" id="ARBA00023242"/>
    </source>
</evidence>
<dbReference type="PIRSF" id="PIRSF009343">
    <property type="entry name" value="SUV39_SET"/>
    <property type="match status" value="1"/>
</dbReference>
<evidence type="ECO:0000256" key="5">
    <source>
        <dbReference type="ARBA" id="ARBA00022679"/>
    </source>
</evidence>
<evidence type="ECO:0000256" key="2">
    <source>
        <dbReference type="ARBA" id="ARBA00004286"/>
    </source>
</evidence>
<dbReference type="SMART" id="SM00468">
    <property type="entry name" value="PreSET"/>
    <property type="match status" value="1"/>
</dbReference>
<dbReference type="EMBL" id="CP111025">
    <property type="protein sequence ID" value="WAR26599.1"/>
    <property type="molecule type" value="Genomic_DNA"/>
</dbReference>
<dbReference type="CDD" id="cd10542">
    <property type="entry name" value="SET_SUV39H"/>
    <property type="match status" value="1"/>
</dbReference>
<keyword evidence="3" id="KW-0158">Chromosome</keyword>
<keyword evidence="6 11" id="KW-0949">S-adenosyl-L-methionine</keyword>
<keyword evidence="10 11" id="KW-0539">Nucleus</keyword>
<evidence type="ECO:0000256" key="3">
    <source>
        <dbReference type="ARBA" id="ARBA00022454"/>
    </source>
</evidence>
<comment type="subcellular location">
    <subcellularLocation>
        <location evidence="2">Chromosome</location>
    </subcellularLocation>
    <subcellularLocation>
        <location evidence="1 11">Nucleus</location>
    </subcellularLocation>
</comment>
<evidence type="ECO:0000256" key="8">
    <source>
        <dbReference type="ARBA" id="ARBA00022833"/>
    </source>
</evidence>
<organism evidence="16 17">
    <name type="scientific">Mya arenaria</name>
    <name type="common">Soft-shell clam</name>
    <dbReference type="NCBI Taxonomy" id="6604"/>
    <lineage>
        <taxon>Eukaryota</taxon>
        <taxon>Metazoa</taxon>
        <taxon>Spiralia</taxon>
        <taxon>Lophotrochozoa</taxon>
        <taxon>Mollusca</taxon>
        <taxon>Bivalvia</taxon>
        <taxon>Autobranchia</taxon>
        <taxon>Heteroconchia</taxon>
        <taxon>Euheterodonta</taxon>
        <taxon>Imparidentia</taxon>
        <taxon>Neoheterodontei</taxon>
        <taxon>Myida</taxon>
        <taxon>Myoidea</taxon>
        <taxon>Myidae</taxon>
        <taxon>Mya</taxon>
    </lineage>
</organism>
<dbReference type="SMART" id="SM00317">
    <property type="entry name" value="SET"/>
    <property type="match status" value="1"/>
</dbReference>
<sequence>MNCQGLKLPKFNNTSKALLNPKTKAYKLKKLEIQNAMIEWEKHLNKVNTDPASISVENTVDLEGPPESFEYINDYKAGPGIVIPDDPMIGCECEDCLNEKKGCCAAQFGVEFAYFKYKRLRIHAGRPIYECNKRCKCGPECPNRVVQQGRKHKVCVFRTSNGRGWGVKALQKIKAGTFVMEYVGEVISNEEAEIRGKTYDSVGRTYLFDLDFNGDDCPFTVDAAVYGNVSHFVNHSCDPNLEVYSVWINTLDPRLPPPLEESGSEEALNKVANGSVEKPMSHVNGALEELEFEATNTSKSTKSVGGVCGDMPSVGEETESGTEGSSESPGIGDTLSSKGPAAGDWTSSADPAVGDMVSEAGDASIPDDGKTGSKEYRMVCQCGAKNCRKFVF</sequence>
<dbReference type="Gene3D" id="2.170.270.10">
    <property type="entry name" value="SET domain"/>
    <property type="match status" value="1"/>
</dbReference>
<dbReference type="Pfam" id="PF05033">
    <property type="entry name" value="Pre-SET"/>
    <property type="match status" value="1"/>
</dbReference>
<evidence type="ECO:0000256" key="1">
    <source>
        <dbReference type="ARBA" id="ARBA00004123"/>
    </source>
</evidence>
<evidence type="ECO:0000259" key="15">
    <source>
        <dbReference type="PROSITE" id="PS50868"/>
    </source>
</evidence>
<evidence type="ECO:0000256" key="12">
    <source>
        <dbReference type="SAM" id="MobiDB-lite"/>
    </source>
</evidence>
<feature type="compositionally biased region" description="Low complexity" evidence="12">
    <location>
        <begin position="321"/>
        <end position="332"/>
    </location>
</feature>
<dbReference type="PROSITE" id="PS50280">
    <property type="entry name" value="SET"/>
    <property type="match status" value="1"/>
</dbReference>
<evidence type="ECO:0000256" key="6">
    <source>
        <dbReference type="ARBA" id="ARBA00022691"/>
    </source>
</evidence>
<name>A0ABY7G062_MYAAR</name>
<evidence type="ECO:0000256" key="4">
    <source>
        <dbReference type="ARBA" id="ARBA00022603"/>
    </source>
</evidence>
<reference evidence="16" key="1">
    <citation type="submission" date="2022-11" db="EMBL/GenBank/DDBJ databases">
        <title>Centuries of genome instability and evolution in soft-shell clam transmissible cancer (bioRxiv).</title>
        <authorList>
            <person name="Hart S.F.M."/>
            <person name="Yonemitsu M.A."/>
            <person name="Giersch R.M."/>
            <person name="Beal B.F."/>
            <person name="Arriagada G."/>
            <person name="Davis B.W."/>
            <person name="Ostrander E.A."/>
            <person name="Goff S.P."/>
            <person name="Metzger M.J."/>
        </authorList>
    </citation>
    <scope>NUCLEOTIDE SEQUENCE</scope>
    <source>
        <strain evidence="16">MELC-2E11</strain>
        <tissue evidence="16">Siphon/mantle</tissue>
    </source>
</reference>
<dbReference type="EC" id="2.1.1.355" evidence="11"/>
<dbReference type="PROSITE" id="PS50868">
    <property type="entry name" value="POST_SET"/>
    <property type="match status" value="1"/>
</dbReference>
<dbReference type="Proteomes" id="UP001164746">
    <property type="component" value="Chromosome 14"/>
</dbReference>
<dbReference type="SUPFAM" id="SSF82199">
    <property type="entry name" value="SET domain"/>
    <property type="match status" value="1"/>
</dbReference>
<evidence type="ECO:0000256" key="7">
    <source>
        <dbReference type="ARBA" id="ARBA00022723"/>
    </source>
</evidence>
<dbReference type="Pfam" id="PF00856">
    <property type="entry name" value="SET"/>
    <property type="match status" value="1"/>
</dbReference>
<dbReference type="PROSITE" id="PS50867">
    <property type="entry name" value="PRE_SET"/>
    <property type="match status" value="1"/>
</dbReference>
<dbReference type="InterPro" id="IPR011381">
    <property type="entry name" value="H3-K9_MeTrfase_SUV39H1/2-like"/>
</dbReference>
<keyword evidence="8 11" id="KW-0862">Zinc</keyword>
<accession>A0ABY7G062</accession>
<dbReference type="InterPro" id="IPR050973">
    <property type="entry name" value="H3K9_Histone-Lys_N-MTase"/>
</dbReference>
<keyword evidence="17" id="KW-1185">Reference proteome</keyword>
<feature type="domain" description="SET" evidence="13">
    <location>
        <begin position="152"/>
        <end position="271"/>
    </location>
</feature>
<dbReference type="InterPro" id="IPR003616">
    <property type="entry name" value="Post-SET_dom"/>
</dbReference>
<keyword evidence="4 11" id="KW-0489">Methyltransferase</keyword>
<dbReference type="PANTHER" id="PTHR46223:SF4">
    <property type="entry name" value="HISTONE-LYSINE N-METHYLTRANSFERASE-RELATED"/>
    <property type="match status" value="1"/>
</dbReference>
<evidence type="ECO:0000313" key="16">
    <source>
        <dbReference type="EMBL" id="WAR26599.1"/>
    </source>
</evidence>
<evidence type="ECO:0000259" key="14">
    <source>
        <dbReference type="PROSITE" id="PS50867"/>
    </source>
</evidence>
<evidence type="ECO:0000256" key="11">
    <source>
        <dbReference type="PIRNR" id="PIRNR009343"/>
    </source>
</evidence>
<dbReference type="PANTHER" id="PTHR46223">
    <property type="entry name" value="HISTONE-LYSINE N-METHYLTRANSFERASE SUV39H"/>
    <property type="match status" value="1"/>
</dbReference>
<comment type="similarity">
    <text evidence="11">Belongs to the class V-like SAM-binding methyltransferase superfamily. Histone-lysine methyltransferase family. Suvar3-9 subfamily.</text>
</comment>
<gene>
    <name evidence="16" type="ORF">MAR_012303</name>
</gene>
<keyword evidence="7 11" id="KW-0479">Metal-binding</keyword>
<evidence type="ECO:0000259" key="13">
    <source>
        <dbReference type="PROSITE" id="PS50280"/>
    </source>
</evidence>
<keyword evidence="5 11" id="KW-0808">Transferase</keyword>
<feature type="compositionally biased region" description="Polar residues" evidence="12">
    <location>
        <begin position="294"/>
        <end position="303"/>
    </location>
</feature>
<dbReference type="InterPro" id="IPR046341">
    <property type="entry name" value="SET_dom_sf"/>
</dbReference>
<evidence type="ECO:0000256" key="9">
    <source>
        <dbReference type="ARBA" id="ARBA00022853"/>
    </source>
</evidence>
<feature type="region of interest" description="Disordered" evidence="12">
    <location>
        <begin position="294"/>
        <end position="370"/>
    </location>
</feature>
<comment type="catalytic activity">
    <reaction evidence="11">
        <text>L-lysyl(9)-[histone H3] + 3 S-adenosyl-L-methionine = N(6),N(6),N(6)-trimethyl-L-lysyl(9)-[histone H3] + 3 S-adenosyl-L-homocysteine + 3 H(+)</text>
        <dbReference type="Rhea" id="RHEA:60276"/>
        <dbReference type="Rhea" id="RHEA-COMP:15538"/>
        <dbReference type="Rhea" id="RHEA-COMP:15546"/>
        <dbReference type="ChEBI" id="CHEBI:15378"/>
        <dbReference type="ChEBI" id="CHEBI:29969"/>
        <dbReference type="ChEBI" id="CHEBI:57856"/>
        <dbReference type="ChEBI" id="CHEBI:59789"/>
        <dbReference type="ChEBI" id="CHEBI:61961"/>
        <dbReference type="EC" id="2.1.1.355"/>
    </reaction>
</comment>
<keyword evidence="9 11" id="KW-0156">Chromatin regulator</keyword>
<feature type="domain" description="Post-SET" evidence="15">
    <location>
        <begin position="376"/>
        <end position="392"/>
    </location>
</feature>
<proteinExistence type="inferred from homology"/>
<protein>
    <recommendedName>
        <fullName evidence="11">Histone-lysine N-methyltransferase</fullName>
        <ecNumber evidence="11">2.1.1.355</ecNumber>
    </recommendedName>
</protein>
<dbReference type="InterPro" id="IPR001214">
    <property type="entry name" value="SET_dom"/>
</dbReference>